<sequence>MEQSGRSADGMFSVGLHSNEYKAAADDSGSQCMERYRSALNRPEDIQKPIWGRLRRYGLRFLLYYDIGCYLGLGPMGGTTAMEVVRRLDLLNKK</sequence>
<dbReference type="AlphaFoldDB" id="A0AAV9WHB1"/>
<accession>A0AAV9WHB1</accession>
<keyword evidence="2" id="KW-1185">Reference proteome</keyword>
<gene>
    <name evidence="1" type="ORF">TWF481_003707</name>
</gene>
<protein>
    <submittedName>
        <fullName evidence="1">Uncharacterized protein</fullName>
    </submittedName>
</protein>
<proteinExistence type="predicted"/>
<dbReference type="Proteomes" id="UP001370758">
    <property type="component" value="Unassembled WGS sequence"/>
</dbReference>
<evidence type="ECO:0000313" key="2">
    <source>
        <dbReference type="Proteomes" id="UP001370758"/>
    </source>
</evidence>
<evidence type="ECO:0000313" key="1">
    <source>
        <dbReference type="EMBL" id="KAK6508939.1"/>
    </source>
</evidence>
<name>A0AAV9WHB1_9PEZI</name>
<organism evidence="1 2">
    <name type="scientific">Arthrobotrys musiformis</name>
    <dbReference type="NCBI Taxonomy" id="47236"/>
    <lineage>
        <taxon>Eukaryota</taxon>
        <taxon>Fungi</taxon>
        <taxon>Dikarya</taxon>
        <taxon>Ascomycota</taxon>
        <taxon>Pezizomycotina</taxon>
        <taxon>Orbiliomycetes</taxon>
        <taxon>Orbiliales</taxon>
        <taxon>Orbiliaceae</taxon>
        <taxon>Arthrobotrys</taxon>
    </lineage>
</organism>
<dbReference type="EMBL" id="JAVHJL010000002">
    <property type="protein sequence ID" value="KAK6508939.1"/>
    <property type="molecule type" value="Genomic_DNA"/>
</dbReference>
<comment type="caution">
    <text evidence="1">The sequence shown here is derived from an EMBL/GenBank/DDBJ whole genome shotgun (WGS) entry which is preliminary data.</text>
</comment>
<reference evidence="1 2" key="1">
    <citation type="submission" date="2023-08" db="EMBL/GenBank/DDBJ databases">
        <authorList>
            <person name="Palmer J.M."/>
        </authorList>
    </citation>
    <scope>NUCLEOTIDE SEQUENCE [LARGE SCALE GENOMIC DNA]</scope>
    <source>
        <strain evidence="1 2">TWF481</strain>
    </source>
</reference>